<dbReference type="Gene3D" id="1.10.10.60">
    <property type="entry name" value="Homeodomain-like"/>
    <property type="match status" value="1"/>
</dbReference>
<dbReference type="PANTHER" id="PTHR43280">
    <property type="entry name" value="ARAC-FAMILY TRANSCRIPTIONAL REGULATOR"/>
    <property type="match status" value="1"/>
</dbReference>
<feature type="transmembrane region" description="Helical" evidence="6">
    <location>
        <begin position="337"/>
        <end position="356"/>
    </location>
</feature>
<keyword evidence="6" id="KW-0812">Transmembrane</keyword>
<feature type="repeat" description="TPR" evidence="4">
    <location>
        <begin position="194"/>
        <end position="227"/>
    </location>
</feature>
<dbReference type="OrthoDB" id="5295174at2"/>
<gene>
    <name evidence="8" type="ORF">C5749_04460</name>
</gene>
<proteinExistence type="predicted"/>
<dbReference type="SUPFAM" id="SSF46689">
    <property type="entry name" value="Homeodomain-like"/>
    <property type="match status" value="1"/>
</dbReference>
<sequence length="529" mass="61610">MKIDSKGLTYFYIFCLLICNVVLRAQDLESYNALYVKTYLETSQKDFPKAIQIADSLYSISRTPLLQIRSLMLTASLYQQRAETIKSIEYALKAEKIVNDTDEVNWKARIYGFLATQYRIARLLTPAKEYIVKASAIVEQIKRPQIANTVRGLINQEMAHNEMANKRYTQAIAYIQQSEQYFESTAENRGFFKMENEQLLGLNYYLLEDYDKSIEHYQNALRVGIDAPENYVTALIHNGLANIYLNRENLLKAEKHLDSAQRLADKSYYLQLKKEVNETAYRYYATTNKIDKVLFIKKLQDSIVSEIYKKSAEFVDNSYTNLGLEIKDQQRRSKSKIAFLIMGLLVVFPITLYFILPQFRQKQKLISKNVVDKKVEKQQFPLPDNPEEESNKDQPSGMENETSPTVVISDQIVNKIMNRLEEFEGKHLYVKRDISLSYLAIYCDTNAKYLSFVINSQKKKDFYNYINELRINYIAKRLINDPYYRRLKIAALTNEAGFSSQSKFAQNFRKVTGMSPSEFIKSIPEEPEE</sequence>
<evidence type="ECO:0000256" key="5">
    <source>
        <dbReference type="SAM" id="MobiDB-lite"/>
    </source>
</evidence>
<keyword evidence="1" id="KW-0805">Transcription regulation</keyword>
<keyword evidence="2" id="KW-0238">DNA-binding</keyword>
<comment type="caution">
    <text evidence="8">The sequence shown here is derived from an EMBL/GenBank/DDBJ whole genome shotgun (WGS) entry which is preliminary data.</text>
</comment>
<keyword evidence="9" id="KW-1185">Reference proteome</keyword>
<evidence type="ECO:0000256" key="2">
    <source>
        <dbReference type="ARBA" id="ARBA00023125"/>
    </source>
</evidence>
<accession>A0A2S9JTM4</accession>
<dbReference type="InterPro" id="IPR019734">
    <property type="entry name" value="TPR_rpt"/>
</dbReference>
<keyword evidence="6" id="KW-1133">Transmembrane helix</keyword>
<dbReference type="SMART" id="SM00342">
    <property type="entry name" value="HTH_ARAC"/>
    <property type="match status" value="1"/>
</dbReference>
<dbReference type="GO" id="GO:0003700">
    <property type="term" value="F:DNA-binding transcription factor activity"/>
    <property type="evidence" value="ECO:0007669"/>
    <property type="project" value="InterPro"/>
</dbReference>
<name>A0A2S9JTM4_9SPHI</name>
<dbReference type="Pfam" id="PF12833">
    <property type="entry name" value="HTH_18"/>
    <property type="match status" value="1"/>
</dbReference>
<dbReference type="InterPro" id="IPR009057">
    <property type="entry name" value="Homeodomain-like_sf"/>
</dbReference>
<evidence type="ECO:0000256" key="1">
    <source>
        <dbReference type="ARBA" id="ARBA00023015"/>
    </source>
</evidence>
<keyword evidence="6" id="KW-0472">Membrane</keyword>
<dbReference type="GO" id="GO:0043565">
    <property type="term" value="F:sequence-specific DNA binding"/>
    <property type="evidence" value="ECO:0007669"/>
    <property type="project" value="InterPro"/>
</dbReference>
<keyword evidence="3" id="KW-0804">Transcription</keyword>
<dbReference type="SUPFAM" id="SSF48452">
    <property type="entry name" value="TPR-like"/>
    <property type="match status" value="1"/>
</dbReference>
<reference evidence="8 9" key="1">
    <citation type="submission" date="2018-02" db="EMBL/GenBank/DDBJ databases">
        <title>The draft genome of Sphingobacterium gobiense H7.</title>
        <authorList>
            <person name="Li L."/>
            <person name="Liu L."/>
            <person name="Zhang X."/>
            <person name="Wang T."/>
            <person name="Liang L."/>
        </authorList>
    </citation>
    <scope>NUCLEOTIDE SEQUENCE [LARGE SCALE GENOMIC DNA]</scope>
    <source>
        <strain evidence="8 9">ACCC 05757</strain>
    </source>
</reference>
<feature type="compositionally biased region" description="Polar residues" evidence="5">
    <location>
        <begin position="393"/>
        <end position="402"/>
    </location>
</feature>
<dbReference type="EMBL" id="PVBS01000001">
    <property type="protein sequence ID" value="PRD56501.1"/>
    <property type="molecule type" value="Genomic_DNA"/>
</dbReference>
<dbReference type="InterPro" id="IPR018060">
    <property type="entry name" value="HTH_AraC"/>
</dbReference>
<organism evidence="8 9">
    <name type="scientific">Sphingobacterium gobiense</name>
    <dbReference type="NCBI Taxonomy" id="1382456"/>
    <lineage>
        <taxon>Bacteria</taxon>
        <taxon>Pseudomonadati</taxon>
        <taxon>Bacteroidota</taxon>
        <taxon>Sphingobacteriia</taxon>
        <taxon>Sphingobacteriales</taxon>
        <taxon>Sphingobacteriaceae</taxon>
        <taxon>Sphingobacterium</taxon>
    </lineage>
</organism>
<dbReference type="SMART" id="SM00028">
    <property type="entry name" value="TPR"/>
    <property type="match status" value="4"/>
</dbReference>
<dbReference type="Pfam" id="PF13424">
    <property type="entry name" value="TPR_12"/>
    <property type="match status" value="1"/>
</dbReference>
<dbReference type="Gene3D" id="1.25.40.10">
    <property type="entry name" value="Tetratricopeptide repeat domain"/>
    <property type="match status" value="2"/>
</dbReference>
<dbReference type="PANTHER" id="PTHR43280:SF34">
    <property type="entry name" value="ARAC-FAMILY TRANSCRIPTIONAL REGULATOR"/>
    <property type="match status" value="1"/>
</dbReference>
<dbReference type="InterPro" id="IPR011990">
    <property type="entry name" value="TPR-like_helical_dom_sf"/>
</dbReference>
<protein>
    <submittedName>
        <fullName evidence="8">AraC family transcriptional regulator</fullName>
    </submittedName>
</protein>
<dbReference type="AlphaFoldDB" id="A0A2S9JTM4"/>
<feature type="domain" description="HTH araC/xylS-type" evidence="7">
    <location>
        <begin position="410"/>
        <end position="522"/>
    </location>
</feature>
<keyword evidence="4" id="KW-0802">TPR repeat</keyword>
<evidence type="ECO:0000256" key="4">
    <source>
        <dbReference type="PROSITE-ProRule" id="PRU00339"/>
    </source>
</evidence>
<dbReference type="PROSITE" id="PS50005">
    <property type="entry name" value="TPR"/>
    <property type="match status" value="1"/>
</dbReference>
<evidence type="ECO:0000256" key="6">
    <source>
        <dbReference type="SAM" id="Phobius"/>
    </source>
</evidence>
<dbReference type="Proteomes" id="UP000238642">
    <property type="component" value="Unassembled WGS sequence"/>
</dbReference>
<evidence type="ECO:0000256" key="3">
    <source>
        <dbReference type="ARBA" id="ARBA00023163"/>
    </source>
</evidence>
<evidence type="ECO:0000313" key="9">
    <source>
        <dbReference type="Proteomes" id="UP000238642"/>
    </source>
</evidence>
<dbReference type="PROSITE" id="PS01124">
    <property type="entry name" value="HTH_ARAC_FAMILY_2"/>
    <property type="match status" value="1"/>
</dbReference>
<evidence type="ECO:0000259" key="7">
    <source>
        <dbReference type="PROSITE" id="PS01124"/>
    </source>
</evidence>
<feature type="region of interest" description="Disordered" evidence="5">
    <location>
        <begin position="378"/>
        <end position="402"/>
    </location>
</feature>
<evidence type="ECO:0000313" key="8">
    <source>
        <dbReference type="EMBL" id="PRD56501.1"/>
    </source>
</evidence>